<evidence type="ECO:0000256" key="5">
    <source>
        <dbReference type="SAM" id="Phobius"/>
    </source>
</evidence>
<evidence type="ECO:0000256" key="2">
    <source>
        <dbReference type="ARBA" id="ARBA00022692"/>
    </source>
</evidence>
<dbReference type="GO" id="GO:0016020">
    <property type="term" value="C:membrane"/>
    <property type="evidence" value="ECO:0007669"/>
    <property type="project" value="UniProtKB-SubCell"/>
</dbReference>
<reference evidence="7 8" key="1">
    <citation type="submission" date="2024-04" db="EMBL/GenBank/DDBJ databases">
        <authorList>
            <person name="Rising A."/>
            <person name="Reimegard J."/>
            <person name="Sonavane S."/>
            <person name="Akerstrom W."/>
            <person name="Nylinder S."/>
            <person name="Hedman E."/>
            <person name="Kallberg Y."/>
        </authorList>
    </citation>
    <scope>NUCLEOTIDE SEQUENCE [LARGE SCALE GENOMIC DNA]</scope>
</reference>
<evidence type="ECO:0000256" key="4">
    <source>
        <dbReference type="ARBA" id="ARBA00023136"/>
    </source>
</evidence>
<dbReference type="AlphaFoldDB" id="A0AAV1Z4K9"/>
<feature type="domain" description="Fatty acid hydroxylase" evidence="6">
    <location>
        <begin position="142"/>
        <end position="250"/>
    </location>
</feature>
<keyword evidence="4 5" id="KW-0472">Membrane</keyword>
<evidence type="ECO:0000256" key="3">
    <source>
        <dbReference type="ARBA" id="ARBA00022989"/>
    </source>
</evidence>
<evidence type="ECO:0000313" key="7">
    <source>
        <dbReference type="EMBL" id="CAL1266261.1"/>
    </source>
</evidence>
<dbReference type="InterPro" id="IPR050307">
    <property type="entry name" value="Sterol_Desaturase_Related"/>
</dbReference>
<evidence type="ECO:0000259" key="6">
    <source>
        <dbReference type="Pfam" id="PF04116"/>
    </source>
</evidence>
<dbReference type="GO" id="GO:0016491">
    <property type="term" value="F:oxidoreductase activity"/>
    <property type="evidence" value="ECO:0007669"/>
    <property type="project" value="InterPro"/>
</dbReference>
<feature type="transmembrane region" description="Helical" evidence="5">
    <location>
        <begin position="99"/>
        <end position="120"/>
    </location>
</feature>
<comment type="subcellular location">
    <subcellularLocation>
        <location evidence="1">Membrane</location>
    </subcellularLocation>
</comment>
<comment type="caution">
    <text evidence="7">The sequence shown here is derived from an EMBL/GenBank/DDBJ whole genome shotgun (WGS) entry which is preliminary data.</text>
</comment>
<sequence>MNALQWTVLMKDLEFFEKWGNEVWFSIFSFCRGNELVLNVIVPLIIMLTVYWTVSAFFILVDITGKPYFVIKFKIPDSTAAKYPRFTTAKFQMVASQVLFNQTVISILVIYICYMLRNYLGYDREMRLPKPHIFALDIALLRLLHHPYLYKHFHKKHHEWVSPVGLSAIYCHPVEHVLSNVLPTFMGSIIAGTHITSLWAWFTFTTAYGVIVHSGYHLPLTPTPGFHHYHHLKFNENFSVAGILDWLHGTDKHFRNFEAHKRDVVLFSLTPLSVQDNHK</sequence>
<keyword evidence="2 5" id="KW-0812">Transmembrane</keyword>
<dbReference type="Pfam" id="PF04116">
    <property type="entry name" value="FA_hydroxylase"/>
    <property type="match status" value="1"/>
</dbReference>
<organism evidence="7 8">
    <name type="scientific">Larinioides sclopetarius</name>
    <dbReference type="NCBI Taxonomy" id="280406"/>
    <lineage>
        <taxon>Eukaryota</taxon>
        <taxon>Metazoa</taxon>
        <taxon>Ecdysozoa</taxon>
        <taxon>Arthropoda</taxon>
        <taxon>Chelicerata</taxon>
        <taxon>Arachnida</taxon>
        <taxon>Araneae</taxon>
        <taxon>Araneomorphae</taxon>
        <taxon>Entelegynae</taxon>
        <taxon>Araneoidea</taxon>
        <taxon>Araneidae</taxon>
        <taxon>Larinioides</taxon>
    </lineage>
</organism>
<keyword evidence="3 5" id="KW-1133">Transmembrane helix</keyword>
<gene>
    <name evidence="7" type="ORF">LARSCL_LOCUS2995</name>
</gene>
<dbReference type="Proteomes" id="UP001497382">
    <property type="component" value="Unassembled WGS sequence"/>
</dbReference>
<dbReference type="PANTHER" id="PTHR11863">
    <property type="entry name" value="STEROL DESATURASE"/>
    <property type="match status" value="1"/>
</dbReference>
<dbReference type="InterPro" id="IPR006694">
    <property type="entry name" value="Fatty_acid_hydroxylase"/>
</dbReference>
<dbReference type="GO" id="GO:0008610">
    <property type="term" value="P:lipid biosynthetic process"/>
    <property type="evidence" value="ECO:0007669"/>
    <property type="project" value="InterPro"/>
</dbReference>
<accession>A0AAV1Z4K9</accession>
<dbReference type="GO" id="GO:0005506">
    <property type="term" value="F:iron ion binding"/>
    <property type="evidence" value="ECO:0007669"/>
    <property type="project" value="InterPro"/>
</dbReference>
<evidence type="ECO:0000256" key="1">
    <source>
        <dbReference type="ARBA" id="ARBA00004370"/>
    </source>
</evidence>
<keyword evidence="8" id="KW-1185">Reference proteome</keyword>
<name>A0AAV1Z4K9_9ARAC</name>
<feature type="transmembrane region" description="Helical" evidence="5">
    <location>
        <begin position="36"/>
        <end position="60"/>
    </location>
</feature>
<proteinExistence type="predicted"/>
<dbReference type="EMBL" id="CAXIEN010000022">
    <property type="protein sequence ID" value="CAL1266261.1"/>
    <property type="molecule type" value="Genomic_DNA"/>
</dbReference>
<evidence type="ECO:0000313" key="8">
    <source>
        <dbReference type="Proteomes" id="UP001497382"/>
    </source>
</evidence>
<protein>
    <recommendedName>
        <fullName evidence="6">Fatty acid hydroxylase domain-containing protein</fullName>
    </recommendedName>
</protein>